<comment type="caution">
    <text evidence="6">The sequence shown here is derived from an EMBL/GenBank/DDBJ whole genome shotgun (WGS) entry which is preliminary data.</text>
</comment>
<dbReference type="Proteomes" id="UP000483839">
    <property type="component" value="Unassembled WGS sequence"/>
</dbReference>
<dbReference type="Gene3D" id="3.40.50.2300">
    <property type="match status" value="1"/>
</dbReference>
<dbReference type="InterPro" id="IPR016152">
    <property type="entry name" value="PTrfase/Anion_transptr"/>
</dbReference>
<evidence type="ECO:0000256" key="4">
    <source>
        <dbReference type="ARBA" id="ARBA00023159"/>
    </source>
</evidence>
<dbReference type="PROSITE" id="PS51094">
    <property type="entry name" value="PTS_EIIA_TYPE_2"/>
    <property type="match status" value="1"/>
</dbReference>
<dbReference type="InterPro" id="IPR013196">
    <property type="entry name" value="HTH_11"/>
</dbReference>
<dbReference type="InterPro" id="IPR007737">
    <property type="entry name" value="Mga_HTH"/>
</dbReference>
<dbReference type="SUPFAM" id="SSF63520">
    <property type="entry name" value="PTS-regulatory domain, PRD"/>
    <property type="match status" value="2"/>
</dbReference>
<dbReference type="OMA" id="VSSWGKY"/>
<evidence type="ECO:0000256" key="5">
    <source>
        <dbReference type="ARBA" id="ARBA00023163"/>
    </source>
</evidence>
<dbReference type="InterPro" id="IPR036388">
    <property type="entry name" value="WH-like_DNA-bd_sf"/>
</dbReference>
<dbReference type="InterPro" id="IPR050661">
    <property type="entry name" value="BglG_antiterminators"/>
</dbReference>
<dbReference type="InterPro" id="IPR036390">
    <property type="entry name" value="WH_DNA-bd_sf"/>
</dbReference>
<dbReference type="PANTHER" id="PTHR30185:SF18">
    <property type="entry name" value="TRANSCRIPTIONAL REGULATOR MTLR"/>
    <property type="match status" value="1"/>
</dbReference>
<dbReference type="AlphaFoldDB" id="A0A6L6G8P3"/>
<dbReference type="Pfam" id="PF00359">
    <property type="entry name" value="PTS_EIIA_2"/>
    <property type="match status" value="1"/>
</dbReference>
<reference evidence="6 7" key="1">
    <citation type="submission" date="2019-11" db="EMBL/GenBank/DDBJ databases">
        <title>Streptococcus uberis isolated from clinical mastitis cases on a southeastern Queensland dairy.</title>
        <authorList>
            <person name="Workentine M.L."/>
            <person name="Price R."/>
            <person name="Olchowy T."/>
        </authorList>
    </citation>
    <scope>NUCLEOTIDE SEQUENCE [LARGE SCALE GENOMIC DNA]</scope>
    <source>
        <strain evidence="6 7">OLC4459-A17</strain>
    </source>
</reference>
<dbReference type="PROSITE" id="PS51099">
    <property type="entry name" value="PTS_EIIB_TYPE_2"/>
    <property type="match status" value="1"/>
</dbReference>
<evidence type="ECO:0000256" key="3">
    <source>
        <dbReference type="ARBA" id="ARBA00023015"/>
    </source>
</evidence>
<dbReference type="SUPFAM" id="SSF52794">
    <property type="entry name" value="PTS system IIB component-like"/>
    <property type="match status" value="1"/>
</dbReference>
<accession>A0A6L6G8P3</accession>
<dbReference type="GO" id="GO:0009401">
    <property type="term" value="P:phosphoenolpyruvate-dependent sugar phosphotransferase system"/>
    <property type="evidence" value="ECO:0007669"/>
    <property type="project" value="InterPro"/>
</dbReference>
<dbReference type="InterPro" id="IPR013011">
    <property type="entry name" value="PTS_EIIB_2"/>
</dbReference>
<dbReference type="SUPFAM" id="SSF46785">
    <property type="entry name" value="Winged helix' DNA-binding domain"/>
    <property type="match status" value="1"/>
</dbReference>
<dbReference type="EMBL" id="WLXI01000040">
    <property type="protein sequence ID" value="MTD01763.1"/>
    <property type="molecule type" value="Genomic_DNA"/>
</dbReference>
<dbReference type="Pfam" id="PF00874">
    <property type="entry name" value="PRD"/>
    <property type="match status" value="2"/>
</dbReference>
<dbReference type="RefSeq" id="WP_012658056.1">
    <property type="nucleotide sequence ID" value="NZ_JADFAX010000019.1"/>
</dbReference>
<dbReference type="InterPro" id="IPR036095">
    <property type="entry name" value="PTS_EIIB-like_sf"/>
</dbReference>
<dbReference type="Gene3D" id="3.40.930.10">
    <property type="entry name" value="Mannitol-specific EII, Chain A"/>
    <property type="match status" value="1"/>
</dbReference>
<keyword evidence="3" id="KW-0805">Transcription regulation</keyword>
<proteinExistence type="predicted"/>
<dbReference type="SUPFAM" id="SSF55804">
    <property type="entry name" value="Phoshotransferase/anion transport protein"/>
    <property type="match status" value="1"/>
</dbReference>
<name>A0A6L6G8P3_STRUB</name>
<dbReference type="Pfam" id="PF05043">
    <property type="entry name" value="Mga"/>
    <property type="match status" value="1"/>
</dbReference>
<protein>
    <submittedName>
        <fullName evidence="6">PRD domain-containing protein</fullName>
    </submittedName>
</protein>
<evidence type="ECO:0000313" key="6">
    <source>
        <dbReference type="EMBL" id="MTD01763.1"/>
    </source>
</evidence>
<evidence type="ECO:0000256" key="1">
    <source>
        <dbReference type="ARBA" id="ARBA00022679"/>
    </source>
</evidence>
<dbReference type="PROSITE" id="PS51372">
    <property type="entry name" value="PRD_2"/>
    <property type="match status" value="2"/>
</dbReference>
<dbReference type="Pfam" id="PF02302">
    <property type="entry name" value="PTS_IIB"/>
    <property type="match status" value="1"/>
</dbReference>
<dbReference type="Gene3D" id="1.10.1790.10">
    <property type="entry name" value="PRD domain"/>
    <property type="match status" value="2"/>
</dbReference>
<dbReference type="InterPro" id="IPR002178">
    <property type="entry name" value="PTS_EIIA_type-2_dom"/>
</dbReference>
<keyword evidence="2" id="KW-0677">Repeat</keyword>
<dbReference type="InterPro" id="IPR011608">
    <property type="entry name" value="PRD"/>
</dbReference>
<keyword evidence="1" id="KW-0808">Transferase</keyword>
<dbReference type="Gene3D" id="1.10.10.10">
    <property type="entry name" value="Winged helix-like DNA-binding domain superfamily/Winged helix DNA-binding domain"/>
    <property type="match status" value="2"/>
</dbReference>
<dbReference type="PANTHER" id="PTHR30185">
    <property type="entry name" value="CRYPTIC BETA-GLUCOSIDE BGL OPERON ANTITERMINATOR"/>
    <property type="match status" value="1"/>
</dbReference>
<dbReference type="GO" id="GO:0008982">
    <property type="term" value="F:protein-N(PI)-phosphohistidine-sugar phosphotransferase activity"/>
    <property type="evidence" value="ECO:0007669"/>
    <property type="project" value="InterPro"/>
</dbReference>
<dbReference type="GO" id="GO:0006355">
    <property type="term" value="P:regulation of DNA-templated transcription"/>
    <property type="evidence" value="ECO:0007669"/>
    <property type="project" value="InterPro"/>
</dbReference>
<dbReference type="Pfam" id="PF08279">
    <property type="entry name" value="HTH_11"/>
    <property type="match status" value="1"/>
</dbReference>
<sequence>MLGQKEKLILQYLYLNRGNFVTSKELAEHLSCSDRTVRTYIKTLISFIEKKEGLEIISKQGYGYQLDLANESVYLNLISDNNIRLGTENIDINDRHNFIINQLIFEQKEIFFDDLMDQLYVSRSTLSSDFKKIRHELARYDLKIESRANKGVYVSGAEHNKRHFIMDYFFSGNFLKNIHQYVGDDFFKLPISFEELTIIVLDECRSQSLKLSDFVIQNLIVHIALAISRVNDGFKISQLSIDEKKFKTEILVATNILRRVEYVTGTDFPTEEINYIALHLISESIHTDNSESLERISLRQDLSEAAAEIDLHYGYQFAQDFTFIEGLLKHLEVLLERVKNNVRLDNPLLDDIQSQYKEAFVISRSLMSHLNYFKEFHLSDDEIAYVTLHLLAGIERFYQNNKLNALVICATGYGSAQMLRMRLENELGRQLNIVNLVGYYDITDARLEGIDLIISTIDLSNLVFSVPVFTVSVFLKDEEVQMIKDGLLHLESKHHRSQKESGSLSDQSSFTRYFSKDRFIILEKSDKKTVLSKLVALLDDGDCEEYQVSMLDLIANRESMSTVIFDQEIAVPHPLKAIDKEGKIGVAIVPDGVDWEEGFNAIKIIFLVSPSIYKNDGLSSMTKLMVDLTENPQAKEAIIKSQTFDEFKNIILDMK</sequence>
<evidence type="ECO:0000313" key="7">
    <source>
        <dbReference type="Proteomes" id="UP000483839"/>
    </source>
</evidence>
<gene>
    <name evidence="6" type="ORF">GKS16_05690</name>
</gene>
<dbReference type="InterPro" id="IPR036634">
    <property type="entry name" value="PRD_sf"/>
</dbReference>
<keyword evidence="4" id="KW-0010">Activator</keyword>
<keyword evidence="5" id="KW-0804">Transcription</keyword>
<organism evidence="6 7">
    <name type="scientific">Streptococcus uberis</name>
    <dbReference type="NCBI Taxonomy" id="1349"/>
    <lineage>
        <taxon>Bacteria</taxon>
        <taxon>Bacillati</taxon>
        <taxon>Bacillota</taxon>
        <taxon>Bacilli</taxon>
        <taxon>Lactobacillales</taxon>
        <taxon>Streptococcaceae</taxon>
        <taxon>Streptococcus</taxon>
    </lineage>
</organism>
<dbReference type="CDD" id="cd05568">
    <property type="entry name" value="PTS_IIB_bgl_like"/>
    <property type="match status" value="1"/>
</dbReference>
<dbReference type="InterPro" id="IPR003501">
    <property type="entry name" value="PTS_EIIB_2/3"/>
</dbReference>
<evidence type="ECO:0000256" key="2">
    <source>
        <dbReference type="ARBA" id="ARBA00022737"/>
    </source>
</evidence>